<dbReference type="EMBL" id="CP060696">
    <property type="protein sequence ID" value="QNO17927.1"/>
    <property type="molecule type" value="Genomic_DNA"/>
</dbReference>
<dbReference type="GO" id="GO:0004358">
    <property type="term" value="F:L-glutamate N-acetyltransferase activity, acting on acetyl-L-ornithine as donor"/>
    <property type="evidence" value="ECO:0007669"/>
    <property type="project" value="UniProtKB-UniRule"/>
</dbReference>
<gene>
    <name evidence="10 11" type="primary">argJ</name>
    <name evidence="11" type="ORF">H6X83_13615</name>
</gene>
<dbReference type="GO" id="GO:0005737">
    <property type="term" value="C:cytoplasm"/>
    <property type="evidence" value="ECO:0007669"/>
    <property type="project" value="UniProtKB-SubCell"/>
</dbReference>
<dbReference type="NCBIfam" id="NF003802">
    <property type="entry name" value="PRK05388.1"/>
    <property type="match status" value="1"/>
</dbReference>
<evidence type="ECO:0000256" key="1">
    <source>
        <dbReference type="ARBA" id="ARBA00006774"/>
    </source>
</evidence>
<dbReference type="InterPro" id="IPR042195">
    <property type="entry name" value="ArgJ_beta_C"/>
</dbReference>
<feature type="binding site" evidence="10">
    <location>
        <position position="421"/>
    </location>
    <ligand>
        <name>substrate</name>
    </ligand>
</feature>
<feature type="active site" description="Nucleophile" evidence="10">
    <location>
        <position position="209"/>
    </location>
</feature>
<reference evidence="11 12" key="1">
    <citation type="submission" date="2020-08" db="EMBL/GenBank/DDBJ databases">
        <authorList>
            <person name="Ren C."/>
            <person name="Gu Y."/>
            <person name="Xu Y."/>
        </authorList>
    </citation>
    <scope>NUCLEOTIDE SEQUENCE [LARGE SCALE GENOMIC DNA]</scope>
    <source>
        <strain evidence="11 12">LBM18003</strain>
    </source>
</reference>
<proteinExistence type="inferred from homology"/>
<feature type="site" description="Involved in the stabilization of negative charge on the oxyanion by the formation of the oxyanion hole" evidence="10">
    <location>
        <position position="135"/>
    </location>
</feature>
<feature type="binding site" evidence="10">
    <location>
        <position position="426"/>
    </location>
    <ligand>
        <name>substrate</name>
    </ligand>
</feature>
<sequence>MKFIDGGVTAPQGFRAAGIYAGVKACTHLTQAEAANFAADIRSGKRAPESKNDLALICADVPCTAAGVFTSNLVKGAPIAVCLKHLQDGKAQAILANSGNANTCNADGEEKAEAMASAVAEALNLRDEDVLVGSTGVIGQPLPLEPILTAVPALTQKLSTHGSLDAATAIMTTDTVPKNMAVEMELAGKTIRIGGISKGSGMIHPNMCTMLCFLTTDAAVEAKALDKALRFAVADSFNMLSVDEDMSTNDTCVILANGKAGNAEIQEGSADFTAFVEALKALCVKIARAMAKDGEGASKLLVCAVSGAASDADARTVAKAVICSSLVKAAIFGADANWGRVLCAIGYAGAAVDIHKVDVDFTSPAGTLPVCRNGAGVPFDEDLGKKILLEDEITVQVMLHDGTAAAAAYGCDLTYNYVKINGDYRT</sequence>
<keyword evidence="5 10" id="KW-0808">Transferase</keyword>
<accession>A0A7G9WGW5</accession>
<comment type="subunit">
    <text evidence="2 10">Heterotetramer of two alpha and two beta chains.</text>
</comment>
<dbReference type="SUPFAM" id="SSF56266">
    <property type="entry name" value="DmpA/ArgJ-like"/>
    <property type="match status" value="1"/>
</dbReference>
<feature type="chain" id="PRO_5029080169" description="Arginine biosynthesis bifunctional protein ArgJ beta chain" evidence="10">
    <location>
        <begin position="209"/>
        <end position="426"/>
    </location>
</feature>
<dbReference type="Proteomes" id="UP000516046">
    <property type="component" value="Chromosome"/>
</dbReference>
<comment type="catalytic activity">
    <reaction evidence="10">
        <text>L-glutamate + acetyl-CoA = N-acetyl-L-glutamate + CoA + H(+)</text>
        <dbReference type="Rhea" id="RHEA:24292"/>
        <dbReference type="ChEBI" id="CHEBI:15378"/>
        <dbReference type="ChEBI" id="CHEBI:29985"/>
        <dbReference type="ChEBI" id="CHEBI:44337"/>
        <dbReference type="ChEBI" id="CHEBI:57287"/>
        <dbReference type="ChEBI" id="CHEBI:57288"/>
        <dbReference type="EC" id="2.3.1.1"/>
    </reaction>
</comment>
<feature type="binding site" evidence="10">
    <location>
        <position position="172"/>
    </location>
    <ligand>
        <name>substrate</name>
    </ligand>
</feature>
<dbReference type="PANTHER" id="PTHR23100">
    <property type="entry name" value="ARGININE BIOSYNTHESIS BIFUNCTIONAL PROTEIN ARGJ"/>
    <property type="match status" value="1"/>
</dbReference>
<feature type="chain" id="PRO_5029080168" description="Arginine biosynthesis bifunctional protein ArgJ alpha chain" evidence="10">
    <location>
        <begin position="1"/>
        <end position="208"/>
    </location>
</feature>
<dbReference type="EC" id="2.3.1.35" evidence="10"/>
<organism evidence="11 12">
    <name type="scientific">Caproicibacterium amylolyticum</name>
    <dbReference type="NCBI Taxonomy" id="2766537"/>
    <lineage>
        <taxon>Bacteria</taxon>
        <taxon>Bacillati</taxon>
        <taxon>Bacillota</taxon>
        <taxon>Clostridia</taxon>
        <taxon>Eubacteriales</taxon>
        <taxon>Oscillospiraceae</taxon>
        <taxon>Caproicibacterium</taxon>
    </lineage>
</organism>
<keyword evidence="6 10" id="KW-0068">Autocatalytic cleavage</keyword>
<feature type="site" description="Involved in the stabilization of negative charge on the oxyanion by the formation of the oxyanion hole" evidence="10">
    <location>
        <position position="136"/>
    </location>
</feature>
<evidence type="ECO:0000313" key="11">
    <source>
        <dbReference type="EMBL" id="QNO17927.1"/>
    </source>
</evidence>
<dbReference type="CDD" id="cd02152">
    <property type="entry name" value="OAT"/>
    <property type="match status" value="1"/>
</dbReference>
<feature type="binding site" evidence="10">
    <location>
        <position position="295"/>
    </location>
    <ligand>
        <name>substrate</name>
    </ligand>
</feature>
<keyword evidence="10" id="KW-0963">Cytoplasm</keyword>
<dbReference type="HAMAP" id="MF_01106">
    <property type="entry name" value="ArgJ"/>
    <property type="match status" value="1"/>
</dbReference>
<dbReference type="InterPro" id="IPR002813">
    <property type="entry name" value="Arg_biosynth_ArgJ"/>
</dbReference>
<dbReference type="FunFam" id="3.10.20.340:FF:000001">
    <property type="entry name" value="Arginine biosynthesis bifunctional protein ArgJ, chloroplastic"/>
    <property type="match status" value="1"/>
</dbReference>
<dbReference type="Pfam" id="PF01960">
    <property type="entry name" value="ArgJ"/>
    <property type="match status" value="1"/>
</dbReference>
<keyword evidence="12" id="KW-1185">Reference proteome</keyword>
<protein>
    <recommendedName>
        <fullName evidence="10">Arginine biosynthesis bifunctional protein ArgJ</fullName>
    </recommendedName>
    <domain>
        <recommendedName>
            <fullName evidence="10">Glutamate N-acetyltransferase</fullName>
            <ecNumber evidence="10">2.3.1.35</ecNumber>
        </recommendedName>
        <alternativeName>
            <fullName evidence="10">Ornithine acetyltransferase</fullName>
            <shortName evidence="10">OATase</shortName>
        </alternativeName>
        <alternativeName>
            <fullName evidence="10">Ornithine transacetylase</fullName>
        </alternativeName>
    </domain>
    <domain>
        <recommendedName>
            <fullName evidence="10">Amino-acid acetyltransferase</fullName>
            <ecNumber evidence="10">2.3.1.1</ecNumber>
        </recommendedName>
        <alternativeName>
            <fullName evidence="10">N-acetylglutamate synthase</fullName>
            <shortName evidence="10">AGSase</shortName>
        </alternativeName>
    </domain>
    <component>
        <recommendedName>
            <fullName evidence="10">Arginine biosynthesis bifunctional protein ArgJ alpha chain</fullName>
        </recommendedName>
    </component>
    <component>
        <recommendedName>
            <fullName evidence="10">Arginine biosynthesis bifunctional protein ArgJ beta chain</fullName>
        </recommendedName>
    </component>
</protein>
<evidence type="ECO:0000256" key="9">
    <source>
        <dbReference type="ARBA" id="ARBA00049439"/>
    </source>
</evidence>
<dbReference type="Gene3D" id="3.10.20.340">
    <property type="entry name" value="ArgJ beta chain, C-terminal domain"/>
    <property type="match status" value="1"/>
</dbReference>
<comment type="function">
    <text evidence="10">Catalyzes two activities which are involved in the cyclic version of arginine biosynthesis: the synthesis of N-acetylglutamate from glutamate and acetyl-CoA as the acetyl donor, and of ornithine by transacetylation between N(2)-acetylornithine and glutamate.</text>
</comment>
<dbReference type="GO" id="GO:0006592">
    <property type="term" value="P:ornithine biosynthetic process"/>
    <property type="evidence" value="ECO:0007669"/>
    <property type="project" value="TreeGrafter"/>
</dbReference>
<dbReference type="RefSeq" id="WP_212506992.1">
    <property type="nucleotide sequence ID" value="NZ_CP060696.1"/>
</dbReference>
<evidence type="ECO:0000256" key="7">
    <source>
        <dbReference type="ARBA" id="ARBA00023268"/>
    </source>
</evidence>
<keyword evidence="8 10" id="KW-0012">Acyltransferase</keyword>
<feature type="binding site" evidence="10">
    <location>
        <position position="209"/>
    </location>
    <ligand>
        <name>substrate</name>
    </ligand>
</feature>
<comment type="catalytic activity">
    <reaction evidence="9 10">
        <text>N(2)-acetyl-L-ornithine + L-glutamate = N-acetyl-L-glutamate + L-ornithine</text>
        <dbReference type="Rhea" id="RHEA:15349"/>
        <dbReference type="ChEBI" id="CHEBI:29985"/>
        <dbReference type="ChEBI" id="CHEBI:44337"/>
        <dbReference type="ChEBI" id="CHEBI:46911"/>
        <dbReference type="ChEBI" id="CHEBI:57805"/>
        <dbReference type="EC" id="2.3.1.35"/>
    </reaction>
</comment>
<comment type="caution">
    <text evidence="10">Lacks conserved residue(s) required for the propagation of feature annotation.</text>
</comment>
<comment type="similarity">
    <text evidence="1 10">Belongs to the ArgJ family.</text>
</comment>
<comment type="subcellular location">
    <subcellularLocation>
        <location evidence="10">Cytoplasm</location>
    </subcellularLocation>
</comment>
<dbReference type="EC" id="2.3.1.1" evidence="10"/>
<comment type="pathway">
    <text evidence="10">Amino-acid biosynthesis; L-arginine biosynthesis; N(2)-acetyl-L-ornithine from L-glutamate: step 1/4.</text>
</comment>
<evidence type="ECO:0000256" key="2">
    <source>
        <dbReference type="ARBA" id="ARBA00011475"/>
    </source>
</evidence>
<keyword evidence="7 10" id="KW-0511">Multifunctional enzyme</keyword>
<name>A0A7G9WGW5_9FIRM</name>
<keyword evidence="4 10" id="KW-0028">Amino-acid biosynthesis</keyword>
<dbReference type="GO" id="GO:0004042">
    <property type="term" value="F:L-glutamate N-acetyltransferase activity"/>
    <property type="evidence" value="ECO:0007669"/>
    <property type="project" value="UniProtKB-UniRule"/>
</dbReference>
<evidence type="ECO:0000256" key="10">
    <source>
        <dbReference type="HAMAP-Rule" id="MF_01106"/>
    </source>
</evidence>
<evidence type="ECO:0000256" key="6">
    <source>
        <dbReference type="ARBA" id="ARBA00022813"/>
    </source>
</evidence>
<dbReference type="Gene3D" id="3.60.70.12">
    <property type="entry name" value="L-amino peptidase D-ALA esterase/amidase"/>
    <property type="match status" value="1"/>
</dbReference>
<evidence type="ECO:0000256" key="5">
    <source>
        <dbReference type="ARBA" id="ARBA00022679"/>
    </source>
</evidence>
<feature type="binding site" evidence="10">
    <location>
        <position position="198"/>
    </location>
    <ligand>
        <name>substrate</name>
    </ligand>
</feature>
<dbReference type="FunFam" id="3.60.70.12:FF:000001">
    <property type="entry name" value="Arginine biosynthesis bifunctional protein ArgJ, chloroplastic"/>
    <property type="match status" value="1"/>
</dbReference>
<comment type="pathway">
    <text evidence="10">Amino-acid biosynthesis; L-arginine biosynthesis; L-ornithine and N-acetyl-L-glutamate from L-glutamate and N(2)-acetyl-L-ornithine (cyclic): step 1/1.</text>
</comment>
<keyword evidence="3 10" id="KW-0055">Arginine biosynthesis</keyword>
<dbReference type="GO" id="GO:0006526">
    <property type="term" value="P:L-arginine biosynthetic process"/>
    <property type="evidence" value="ECO:0007669"/>
    <property type="project" value="UniProtKB-UniRule"/>
</dbReference>
<evidence type="ECO:0000256" key="4">
    <source>
        <dbReference type="ARBA" id="ARBA00022605"/>
    </source>
</evidence>
<dbReference type="KEGG" id="caml:H6X83_13615"/>
<dbReference type="InterPro" id="IPR016117">
    <property type="entry name" value="ArgJ-like_dom_sf"/>
</dbReference>
<evidence type="ECO:0000256" key="3">
    <source>
        <dbReference type="ARBA" id="ARBA00022571"/>
    </source>
</evidence>
<dbReference type="UniPathway" id="UPA00068">
    <property type="reaction ID" value="UER00106"/>
</dbReference>
<dbReference type="AlphaFoldDB" id="A0A7G9WGW5"/>
<evidence type="ECO:0000256" key="8">
    <source>
        <dbReference type="ARBA" id="ARBA00023315"/>
    </source>
</evidence>
<dbReference type="PANTHER" id="PTHR23100:SF0">
    <property type="entry name" value="ARGININE BIOSYNTHESIS BIFUNCTIONAL PROTEIN ARGJ, MITOCHONDRIAL"/>
    <property type="match status" value="1"/>
</dbReference>
<dbReference type="NCBIfam" id="TIGR00120">
    <property type="entry name" value="ArgJ"/>
    <property type="match status" value="1"/>
</dbReference>
<evidence type="ECO:0000313" key="12">
    <source>
        <dbReference type="Proteomes" id="UP000516046"/>
    </source>
</evidence>